<dbReference type="InterPro" id="IPR001283">
    <property type="entry name" value="CRISP-related"/>
</dbReference>
<keyword evidence="4" id="KW-1185">Reference proteome</keyword>
<feature type="chain" id="PRO_5036488637" description="SCP domain-containing protein" evidence="1">
    <location>
        <begin position="23"/>
        <end position="294"/>
    </location>
</feature>
<dbReference type="InterPro" id="IPR014044">
    <property type="entry name" value="CAP_dom"/>
</dbReference>
<evidence type="ECO:0000313" key="4">
    <source>
        <dbReference type="Proteomes" id="UP000005408"/>
    </source>
</evidence>
<dbReference type="CDD" id="cd05380">
    <property type="entry name" value="CAP_euk"/>
    <property type="match status" value="1"/>
</dbReference>
<accession>A0A8W8MPR3</accession>
<dbReference type="OMA" id="EDWDICQ"/>
<keyword evidence="1" id="KW-0732">Signal</keyword>
<feature type="domain" description="SCP" evidence="2">
    <location>
        <begin position="28"/>
        <end position="163"/>
    </location>
</feature>
<dbReference type="PANTHER" id="PTHR10334">
    <property type="entry name" value="CYSTEINE-RICH SECRETORY PROTEIN-RELATED"/>
    <property type="match status" value="1"/>
</dbReference>
<protein>
    <recommendedName>
        <fullName evidence="2">SCP domain-containing protein</fullName>
    </recommendedName>
</protein>
<dbReference type="Pfam" id="PF00188">
    <property type="entry name" value="CAP"/>
    <property type="match status" value="1"/>
</dbReference>
<dbReference type="SMART" id="SM00198">
    <property type="entry name" value="SCP"/>
    <property type="match status" value="1"/>
</dbReference>
<organism evidence="3 4">
    <name type="scientific">Magallana gigas</name>
    <name type="common">Pacific oyster</name>
    <name type="synonym">Crassostrea gigas</name>
    <dbReference type="NCBI Taxonomy" id="29159"/>
    <lineage>
        <taxon>Eukaryota</taxon>
        <taxon>Metazoa</taxon>
        <taxon>Spiralia</taxon>
        <taxon>Lophotrochozoa</taxon>
        <taxon>Mollusca</taxon>
        <taxon>Bivalvia</taxon>
        <taxon>Autobranchia</taxon>
        <taxon>Pteriomorphia</taxon>
        <taxon>Ostreida</taxon>
        <taxon>Ostreoidea</taxon>
        <taxon>Ostreidae</taxon>
        <taxon>Magallana</taxon>
    </lineage>
</organism>
<dbReference type="EnsemblMetazoa" id="G35374.1">
    <property type="protein sequence ID" value="G35374.1:cds"/>
    <property type="gene ID" value="G35374"/>
</dbReference>
<name>A0A8W8MPR3_MAGGI</name>
<evidence type="ECO:0000256" key="1">
    <source>
        <dbReference type="SAM" id="SignalP"/>
    </source>
</evidence>
<reference evidence="3" key="1">
    <citation type="submission" date="2022-08" db="UniProtKB">
        <authorList>
            <consortium name="EnsemblMetazoa"/>
        </authorList>
    </citation>
    <scope>IDENTIFICATION</scope>
    <source>
        <strain evidence="3">05x7-T-G4-1.051#20</strain>
    </source>
</reference>
<feature type="signal peptide" evidence="1">
    <location>
        <begin position="1"/>
        <end position="22"/>
    </location>
</feature>
<sequence>MISHRIYFIFFLNFLAVTRLGASRLRIRQIEEILREHNRHRRDLALGVYGTTVSNMKKLTWSNALQRHASEILQCGTENSELSQNSLTVNFGQGVSIHEIINKWFREIQHLYPYEASCLDFSQCSNILTMINAEHQALGCSYKSCNGKNKLLCIYEGGAEYPPVYKPGVPCTKCSDEAAFCDNGLCVACDPSTEKCDCRKTCLRPLIGRGTLNNNTCTCSCSFGMGPNCDEECENKNMYEDWDICQELTDEECNSPFPEERDMFREFCPKKCGVCNSFPSSHIMSMLMKRSGTK</sequence>
<evidence type="ECO:0000313" key="3">
    <source>
        <dbReference type="EnsemblMetazoa" id="G35374.1:cds"/>
    </source>
</evidence>
<dbReference type="AlphaFoldDB" id="A0A8W8MPR3"/>
<dbReference type="SUPFAM" id="SSF55797">
    <property type="entry name" value="PR-1-like"/>
    <property type="match status" value="1"/>
</dbReference>
<evidence type="ECO:0000259" key="2">
    <source>
        <dbReference type="SMART" id="SM00198"/>
    </source>
</evidence>
<dbReference type="OrthoDB" id="10026604at2759"/>
<dbReference type="Gene3D" id="3.40.33.10">
    <property type="entry name" value="CAP"/>
    <property type="match status" value="1"/>
</dbReference>
<dbReference type="Proteomes" id="UP000005408">
    <property type="component" value="Unassembled WGS sequence"/>
</dbReference>
<dbReference type="InterPro" id="IPR035940">
    <property type="entry name" value="CAP_sf"/>
</dbReference>
<proteinExistence type="predicted"/>